<name>A0AAD9K6A1_9ANNE</name>
<dbReference type="Pfam" id="PF03407">
    <property type="entry name" value="Nucleotid_trans"/>
    <property type="match status" value="1"/>
</dbReference>
<keyword evidence="3" id="KW-1185">Reference proteome</keyword>
<dbReference type="PANTHER" id="PTHR47032:SF1">
    <property type="entry name" value="UDP-D-XYLOSE:L-FUCOSE ALPHA-1,3-D-XYLOSYLTRANSFERASE-RELATED"/>
    <property type="match status" value="1"/>
</dbReference>
<proteinExistence type="predicted"/>
<sequence>MVEMAMNFYFSSIVKFNITNLIYISVDHESCDYVMARRADVNFRCHVFREDDEHVNVTRFDSSGVFARRTNIKPLAAYAILSRGYEVLITDLDIVYLKNPISYIKRLCKESDCDMAIQMDVHEYNSGFLYARPTTPTMAVYNRTLQWCNMIQAGDQECYNRAIKELRNSTAPSIAKLKPDEFPSGKYAFPGQSCPSESVLNEDCLLWDYDGVDGYYSNDRRRYVTYAEPVYSESMTPALLNLFAIGVILNRTAILPKVNGPGGKHIRNSWLIFKSKTYQRGAFDKATGNNYRFGNFLRHRLVPNEVKSSLSAVYCFDTDCYHGDNDTIILASSNPDMELTVQDIKDWFGPEQCSVLRLEVCNKRYNNLDHESILSRDLYNILVYKHLDV</sequence>
<comment type="caution">
    <text evidence="2">The sequence shown here is derived from an EMBL/GenBank/DDBJ whole genome shotgun (WGS) entry which is preliminary data.</text>
</comment>
<dbReference type="InterPro" id="IPR005069">
    <property type="entry name" value="Nucl-diP-sugar_transferase"/>
</dbReference>
<evidence type="ECO:0000313" key="3">
    <source>
        <dbReference type="Proteomes" id="UP001208570"/>
    </source>
</evidence>
<dbReference type="GO" id="GO:0016757">
    <property type="term" value="F:glycosyltransferase activity"/>
    <property type="evidence" value="ECO:0007669"/>
    <property type="project" value="TreeGrafter"/>
</dbReference>
<dbReference type="GO" id="GO:0005794">
    <property type="term" value="C:Golgi apparatus"/>
    <property type="evidence" value="ECO:0007669"/>
    <property type="project" value="TreeGrafter"/>
</dbReference>
<dbReference type="InterPro" id="IPR052636">
    <property type="entry name" value="UDP-D-xylose:L-fucose_XylT"/>
</dbReference>
<dbReference type="AlphaFoldDB" id="A0AAD9K6A1"/>
<evidence type="ECO:0000259" key="1">
    <source>
        <dbReference type="Pfam" id="PF03407"/>
    </source>
</evidence>
<organism evidence="2 3">
    <name type="scientific">Paralvinella palmiformis</name>
    <dbReference type="NCBI Taxonomy" id="53620"/>
    <lineage>
        <taxon>Eukaryota</taxon>
        <taxon>Metazoa</taxon>
        <taxon>Spiralia</taxon>
        <taxon>Lophotrochozoa</taxon>
        <taxon>Annelida</taxon>
        <taxon>Polychaeta</taxon>
        <taxon>Sedentaria</taxon>
        <taxon>Canalipalpata</taxon>
        <taxon>Terebellida</taxon>
        <taxon>Terebelliformia</taxon>
        <taxon>Alvinellidae</taxon>
        <taxon>Paralvinella</taxon>
    </lineage>
</organism>
<feature type="domain" description="Nucleotide-diphospho-sugar transferase" evidence="1">
    <location>
        <begin position="18"/>
        <end position="177"/>
    </location>
</feature>
<dbReference type="EMBL" id="JAODUP010000047">
    <property type="protein sequence ID" value="KAK2165661.1"/>
    <property type="molecule type" value="Genomic_DNA"/>
</dbReference>
<dbReference type="PANTHER" id="PTHR47032">
    <property type="entry name" value="UDP-D-XYLOSE:L-FUCOSE ALPHA-1,3-D-XYLOSYLTRANSFERASE-RELATED"/>
    <property type="match status" value="1"/>
</dbReference>
<dbReference type="Proteomes" id="UP001208570">
    <property type="component" value="Unassembled WGS sequence"/>
</dbReference>
<accession>A0AAD9K6A1</accession>
<evidence type="ECO:0000313" key="2">
    <source>
        <dbReference type="EMBL" id="KAK2165661.1"/>
    </source>
</evidence>
<reference evidence="2" key="1">
    <citation type="journal article" date="2023" name="Mol. Biol. Evol.">
        <title>Third-Generation Sequencing Reveals the Adaptive Role of the Epigenome in Three Deep-Sea Polychaetes.</title>
        <authorList>
            <person name="Perez M."/>
            <person name="Aroh O."/>
            <person name="Sun Y."/>
            <person name="Lan Y."/>
            <person name="Juniper S.K."/>
            <person name="Young C.R."/>
            <person name="Angers B."/>
            <person name="Qian P.Y."/>
        </authorList>
    </citation>
    <scope>NUCLEOTIDE SEQUENCE</scope>
    <source>
        <strain evidence="2">P08H-3</strain>
    </source>
</reference>
<gene>
    <name evidence="2" type="ORF">LSH36_47g07022</name>
</gene>
<protein>
    <recommendedName>
        <fullName evidence="1">Nucleotide-diphospho-sugar transferase domain-containing protein</fullName>
    </recommendedName>
</protein>